<dbReference type="SMART" id="SM00354">
    <property type="entry name" value="HTH_LACI"/>
    <property type="match status" value="1"/>
</dbReference>
<dbReference type="AlphaFoldDB" id="A0A6L9Y1N3"/>
<dbReference type="PANTHER" id="PTHR30146:SF155">
    <property type="entry name" value="ALANINE RACEMASE"/>
    <property type="match status" value="1"/>
</dbReference>
<protein>
    <submittedName>
        <fullName evidence="5">LacI family transcriptional regulator</fullName>
    </submittedName>
</protein>
<gene>
    <name evidence="5" type="ORF">G3T36_17225</name>
</gene>
<name>A0A6L9Y1N3_9MICO</name>
<keyword evidence="3" id="KW-0804">Transcription</keyword>
<dbReference type="PANTHER" id="PTHR30146">
    <property type="entry name" value="LACI-RELATED TRANSCRIPTIONAL REPRESSOR"/>
    <property type="match status" value="1"/>
</dbReference>
<sequence length="338" mass="35708">MSRVTIGGLADQLGLSKASVSYALNGQSGVSEETRRRVLDLATSLGWHPSSSARALSRSRTDSIGIVLRRDPGLLGSEPYYMSLLAGVESVLAETGKALLLRMVGVSSREEISTYRQWSAEGRVDGVMLFDLVVGDERPPLLDELGMAYVVHGSTPDVAPGRVLTNDVGNDVRLIVDHLAELGHTSILHVAGPAELAHEVDRTRLLSDRGASAGIQVTSCNAEYSMEEGERVVVAALAADSGITAVVASSDLLALGAAAAVRRLGRSDAAIISWDDSLLCRIVAPAITALDRFPEEQGRRSTRMLLDVLLGVEPTETAAQPSELVVRATSVAAHPVDA</sequence>
<dbReference type="PROSITE" id="PS50932">
    <property type="entry name" value="HTH_LACI_2"/>
    <property type="match status" value="1"/>
</dbReference>
<evidence type="ECO:0000256" key="3">
    <source>
        <dbReference type="ARBA" id="ARBA00023163"/>
    </source>
</evidence>
<dbReference type="Gene3D" id="3.40.50.2300">
    <property type="match status" value="2"/>
</dbReference>
<dbReference type="RefSeq" id="WP_163291068.1">
    <property type="nucleotide sequence ID" value="NZ_JAAGWY010000004.1"/>
</dbReference>
<dbReference type="SUPFAM" id="SSF53822">
    <property type="entry name" value="Periplasmic binding protein-like I"/>
    <property type="match status" value="1"/>
</dbReference>
<keyword evidence="2" id="KW-0238">DNA-binding</keyword>
<keyword evidence="6" id="KW-1185">Reference proteome</keyword>
<feature type="domain" description="HTH lacI-type" evidence="4">
    <location>
        <begin position="4"/>
        <end position="58"/>
    </location>
</feature>
<dbReference type="CDD" id="cd01392">
    <property type="entry name" value="HTH_LacI"/>
    <property type="match status" value="1"/>
</dbReference>
<proteinExistence type="predicted"/>
<dbReference type="EMBL" id="JAAGWY010000004">
    <property type="protein sequence ID" value="NEN07602.1"/>
    <property type="molecule type" value="Genomic_DNA"/>
</dbReference>
<organism evidence="5 6">
    <name type="scientific">Leifsonia tongyongensis</name>
    <dbReference type="NCBI Taxonomy" id="1268043"/>
    <lineage>
        <taxon>Bacteria</taxon>
        <taxon>Bacillati</taxon>
        <taxon>Actinomycetota</taxon>
        <taxon>Actinomycetes</taxon>
        <taxon>Micrococcales</taxon>
        <taxon>Microbacteriaceae</taxon>
        <taxon>Leifsonia</taxon>
    </lineage>
</organism>
<reference evidence="5 6" key="1">
    <citation type="journal article" date="2014" name="J. Microbiol.">
        <title>Diaminobutyricibacter tongyongensis gen. nov., sp. nov. and Homoserinibacter gongjuensis gen. nov., sp. nov. belong to the family Microbacteriaceae.</title>
        <authorList>
            <person name="Kim S.J."/>
            <person name="Ahn J.H."/>
            <person name="Weon H.Y."/>
            <person name="Hamada M."/>
            <person name="Suzuki K."/>
            <person name="Kwon S.W."/>
        </authorList>
    </citation>
    <scope>NUCLEOTIDE SEQUENCE [LARGE SCALE GENOMIC DNA]</scope>
    <source>
        <strain evidence="5 6">NBRC 108724</strain>
    </source>
</reference>
<dbReference type="Gene3D" id="1.10.260.40">
    <property type="entry name" value="lambda repressor-like DNA-binding domains"/>
    <property type="match status" value="1"/>
</dbReference>
<dbReference type="InterPro" id="IPR028082">
    <property type="entry name" value="Peripla_BP_I"/>
</dbReference>
<dbReference type="InterPro" id="IPR000843">
    <property type="entry name" value="HTH_LacI"/>
</dbReference>
<accession>A0A6L9Y1N3</accession>
<dbReference type="Proteomes" id="UP000474967">
    <property type="component" value="Unassembled WGS sequence"/>
</dbReference>
<dbReference type="CDD" id="cd06267">
    <property type="entry name" value="PBP1_LacI_sugar_binding-like"/>
    <property type="match status" value="1"/>
</dbReference>
<evidence type="ECO:0000313" key="5">
    <source>
        <dbReference type="EMBL" id="NEN07602.1"/>
    </source>
</evidence>
<evidence type="ECO:0000256" key="2">
    <source>
        <dbReference type="ARBA" id="ARBA00023125"/>
    </source>
</evidence>
<keyword evidence="1" id="KW-0805">Transcription regulation</keyword>
<dbReference type="Pfam" id="PF00356">
    <property type="entry name" value="LacI"/>
    <property type="match status" value="1"/>
</dbReference>
<evidence type="ECO:0000313" key="6">
    <source>
        <dbReference type="Proteomes" id="UP000474967"/>
    </source>
</evidence>
<dbReference type="Pfam" id="PF13377">
    <property type="entry name" value="Peripla_BP_3"/>
    <property type="match status" value="1"/>
</dbReference>
<evidence type="ECO:0000259" key="4">
    <source>
        <dbReference type="PROSITE" id="PS50932"/>
    </source>
</evidence>
<dbReference type="GO" id="GO:0003700">
    <property type="term" value="F:DNA-binding transcription factor activity"/>
    <property type="evidence" value="ECO:0007669"/>
    <property type="project" value="TreeGrafter"/>
</dbReference>
<comment type="caution">
    <text evidence="5">The sequence shown here is derived from an EMBL/GenBank/DDBJ whole genome shotgun (WGS) entry which is preliminary data.</text>
</comment>
<dbReference type="InterPro" id="IPR046335">
    <property type="entry name" value="LacI/GalR-like_sensor"/>
</dbReference>
<dbReference type="InterPro" id="IPR010982">
    <property type="entry name" value="Lambda_DNA-bd_dom_sf"/>
</dbReference>
<evidence type="ECO:0000256" key="1">
    <source>
        <dbReference type="ARBA" id="ARBA00023015"/>
    </source>
</evidence>
<dbReference type="GO" id="GO:0000976">
    <property type="term" value="F:transcription cis-regulatory region binding"/>
    <property type="evidence" value="ECO:0007669"/>
    <property type="project" value="TreeGrafter"/>
</dbReference>
<dbReference type="SUPFAM" id="SSF47413">
    <property type="entry name" value="lambda repressor-like DNA-binding domains"/>
    <property type="match status" value="1"/>
</dbReference>